<dbReference type="GO" id="GO:0042542">
    <property type="term" value="P:response to hydrogen peroxide"/>
    <property type="evidence" value="ECO:0007669"/>
    <property type="project" value="TreeGrafter"/>
</dbReference>
<keyword evidence="10" id="KW-0812">Transmembrane</keyword>
<dbReference type="PROSITE" id="PS51402">
    <property type="entry name" value="CATALASE_3"/>
    <property type="match status" value="1"/>
</dbReference>
<dbReference type="SUPFAM" id="SSF56634">
    <property type="entry name" value="Heme-dependent catalase-like"/>
    <property type="match status" value="1"/>
</dbReference>
<dbReference type="RefSeq" id="WP_169267688.1">
    <property type="nucleotide sequence ID" value="NZ_CAWOXK010000001.1"/>
</dbReference>
<reference evidence="12 13" key="1">
    <citation type="submission" date="2018-06" db="EMBL/GenBank/DDBJ databases">
        <title>Comparative genomics of Brasilonema spp. strains.</title>
        <authorList>
            <person name="Alvarenga D.O."/>
            <person name="Fiore M.F."/>
            <person name="Varani A.M."/>
        </authorList>
    </citation>
    <scope>NUCLEOTIDE SEQUENCE [LARGE SCALE GENOMIC DNA]</scope>
    <source>
        <strain evidence="12 13">CENA114</strain>
    </source>
</reference>
<evidence type="ECO:0000313" key="12">
    <source>
        <dbReference type="EMBL" id="QDL06751.1"/>
    </source>
</evidence>
<keyword evidence="6 7" id="KW-0408">Iron</keyword>
<keyword evidence="10" id="KW-1133">Transmembrane helix</keyword>
<dbReference type="SMART" id="SM01060">
    <property type="entry name" value="Catalase"/>
    <property type="match status" value="1"/>
</dbReference>
<evidence type="ECO:0000256" key="7">
    <source>
        <dbReference type="PIRNR" id="PIRNR000296"/>
    </source>
</evidence>
<dbReference type="InterPro" id="IPR020835">
    <property type="entry name" value="Catalase_sf"/>
</dbReference>
<dbReference type="PRINTS" id="PR00067">
    <property type="entry name" value="CATALASE"/>
</dbReference>
<evidence type="ECO:0000256" key="2">
    <source>
        <dbReference type="ARBA" id="ARBA00022559"/>
    </source>
</evidence>
<sequence>MVDQKVRSRREFLISVSRLTAMGFVTATTATAAAAVGMSVRQLEPSEGQTEATAEEVADALEDAYGLHRGQRRNHTKGLGALGTFIGNPEVKEISRSALFSGEKLNIVARFSIAGGDPMASDAEKSPRGMALEFRLPDGSLHHMTMLSTPMFFAAVPQTFLDKFIALAINPTTGKPDPAKFKQFESSHPDNMLQTKFLQENNPPPSYANCAFYSIHAFKFINAAGKTTIAKFRFVPQDGEKQLSNAQLKSMPRNFLEQALMGRMRTRAVNWDMIVTIGEPGDPETNPTLLWPKNRRELKAGTLTLTSATPSNLAGSYQINYDPLIMADGIAPTDDPVLLFRSPSYAVSHTRRIRDL</sequence>
<dbReference type="PANTHER" id="PTHR11465">
    <property type="entry name" value="CATALASE"/>
    <property type="match status" value="1"/>
</dbReference>
<dbReference type="Gene3D" id="1.20.1280.120">
    <property type="match status" value="1"/>
</dbReference>
<keyword evidence="5 7" id="KW-0560">Oxidoreductase</keyword>
<dbReference type="Gene3D" id="2.40.180.10">
    <property type="entry name" value="Catalase core domain"/>
    <property type="match status" value="1"/>
</dbReference>
<dbReference type="KEGG" id="bsen:DP114_01445"/>
<evidence type="ECO:0000256" key="8">
    <source>
        <dbReference type="PIRSR" id="PIRSR000296-1"/>
    </source>
</evidence>
<evidence type="ECO:0000256" key="5">
    <source>
        <dbReference type="ARBA" id="ARBA00023002"/>
    </source>
</evidence>
<organism evidence="12 13">
    <name type="scientific">Brasilonema sennae CENA114</name>
    <dbReference type="NCBI Taxonomy" id="415709"/>
    <lineage>
        <taxon>Bacteria</taxon>
        <taxon>Bacillati</taxon>
        <taxon>Cyanobacteriota</taxon>
        <taxon>Cyanophyceae</taxon>
        <taxon>Nostocales</taxon>
        <taxon>Scytonemataceae</taxon>
        <taxon>Brasilonema</taxon>
        <taxon>Bromeliae group (in: Brasilonema)</taxon>
    </lineage>
</organism>
<dbReference type="GO" id="GO:0020037">
    <property type="term" value="F:heme binding"/>
    <property type="evidence" value="ECO:0007669"/>
    <property type="project" value="InterPro"/>
</dbReference>
<dbReference type="PIRSF" id="PIRSF000296">
    <property type="entry name" value="SrpA"/>
    <property type="match status" value="1"/>
</dbReference>
<keyword evidence="2 7" id="KW-0575">Peroxidase</keyword>
<feature type="active site" evidence="8">
    <location>
        <position position="75"/>
    </location>
</feature>
<comment type="similarity">
    <text evidence="1 7">Belongs to the catalase family.</text>
</comment>
<feature type="domain" description="Catalase core" evidence="11">
    <location>
        <begin position="31"/>
        <end position="355"/>
    </location>
</feature>
<feature type="transmembrane region" description="Helical" evidence="10">
    <location>
        <begin position="12"/>
        <end position="36"/>
    </location>
</feature>
<dbReference type="InterPro" id="IPR011614">
    <property type="entry name" value="Catalase_core"/>
</dbReference>
<evidence type="ECO:0000256" key="1">
    <source>
        <dbReference type="ARBA" id="ARBA00005329"/>
    </source>
</evidence>
<keyword evidence="4 7" id="KW-0479">Metal-binding</keyword>
<dbReference type="GO" id="GO:0005737">
    <property type="term" value="C:cytoplasm"/>
    <property type="evidence" value="ECO:0007669"/>
    <property type="project" value="TreeGrafter"/>
</dbReference>
<keyword evidence="3 7" id="KW-0349">Heme</keyword>
<feature type="binding site" description="axial binding residue" evidence="9">
    <location>
        <position position="345"/>
    </location>
    <ligand>
        <name>heme</name>
        <dbReference type="ChEBI" id="CHEBI:30413"/>
    </ligand>
    <ligandPart>
        <name>Fe</name>
        <dbReference type="ChEBI" id="CHEBI:18248"/>
    </ligandPart>
</feature>
<evidence type="ECO:0000256" key="3">
    <source>
        <dbReference type="ARBA" id="ARBA00022617"/>
    </source>
</evidence>
<evidence type="ECO:0000313" key="13">
    <source>
        <dbReference type="Proteomes" id="UP000503129"/>
    </source>
</evidence>
<comment type="cofactor">
    <cofactor evidence="7">
        <name>heme</name>
        <dbReference type="ChEBI" id="CHEBI:30413"/>
    </cofactor>
</comment>
<protein>
    <recommendedName>
        <fullName evidence="7">Catalase-related peroxidase</fullName>
        <ecNumber evidence="7">1.11.1.-</ecNumber>
    </recommendedName>
</protein>
<dbReference type="EMBL" id="CP030118">
    <property type="protein sequence ID" value="QDL06751.1"/>
    <property type="molecule type" value="Genomic_DNA"/>
</dbReference>
<dbReference type="PROSITE" id="PS51318">
    <property type="entry name" value="TAT"/>
    <property type="match status" value="1"/>
</dbReference>
<dbReference type="GO" id="GO:0046872">
    <property type="term" value="F:metal ion binding"/>
    <property type="evidence" value="ECO:0007669"/>
    <property type="project" value="UniProtKB-KW"/>
</dbReference>
<dbReference type="CDD" id="cd08153">
    <property type="entry name" value="srpA_like"/>
    <property type="match status" value="1"/>
</dbReference>
<dbReference type="InterPro" id="IPR024168">
    <property type="entry name" value="Catalase_SrpA-type_pred"/>
</dbReference>
<dbReference type="PANTHER" id="PTHR11465:SF9">
    <property type="entry name" value="CATALASE"/>
    <property type="match status" value="1"/>
</dbReference>
<dbReference type="EC" id="1.11.1.-" evidence="7"/>
<keyword evidence="13" id="KW-1185">Reference proteome</keyword>
<comment type="function">
    <text evidence="7">Has an organic peroxide-dependent peroxidase activity.</text>
</comment>
<dbReference type="Pfam" id="PF00199">
    <property type="entry name" value="Catalase"/>
    <property type="match status" value="1"/>
</dbReference>
<dbReference type="InterPro" id="IPR018028">
    <property type="entry name" value="Catalase"/>
</dbReference>
<gene>
    <name evidence="12" type="ORF">DP114_01445</name>
</gene>
<dbReference type="InterPro" id="IPR006311">
    <property type="entry name" value="TAT_signal"/>
</dbReference>
<evidence type="ECO:0000259" key="11">
    <source>
        <dbReference type="SMART" id="SM01060"/>
    </source>
</evidence>
<dbReference type="GO" id="GO:0004096">
    <property type="term" value="F:catalase activity"/>
    <property type="evidence" value="ECO:0007669"/>
    <property type="project" value="InterPro"/>
</dbReference>
<name>A0A856MAI2_9CYAN</name>
<dbReference type="GO" id="GO:0042744">
    <property type="term" value="P:hydrogen peroxide catabolic process"/>
    <property type="evidence" value="ECO:0007669"/>
    <property type="project" value="TreeGrafter"/>
</dbReference>
<dbReference type="Proteomes" id="UP000503129">
    <property type="component" value="Chromosome"/>
</dbReference>
<evidence type="ECO:0000256" key="10">
    <source>
        <dbReference type="SAM" id="Phobius"/>
    </source>
</evidence>
<keyword evidence="10" id="KW-0472">Membrane</keyword>
<evidence type="ECO:0000256" key="9">
    <source>
        <dbReference type="PIRSR" id="PIRSR000296-2"/>
    </source>
</evidence>
<evidence type="ECO:0000256" key="4">
    <source>
        <dbReference type="ARBA" id="ARBA00022723"/>
    </source>
</evidence>
<accession>A0A856MAI2</accession>
<evidence type="ECO:0000256" key="6">
    <source>
        <dbReference type="ARBA" id="ARBA00023004"/>
    </source>
</evidence>
<dbReference type="AlphaFoldDB" id="A0A856MAI2"/>
<proteinExistence type="inferred from homology"/>